<feature type="region of interest" description="Disordered" evidence="3">
    <location>
        <begin position="67"/>
        <end position="113"/>
    </location>
</feature>
<protein>
    <recommendedName>
        <fullName evidence="5">Motility protein B-like N-terminal domain-containing protein</fullName>
    </recommendedName>
</protein>
<evidence type="ECO:0000256" key="2">
    <source>
        <dbReference type="ARBA" id="ARBA00023136"/>
    </source>
</evidence>
<proteinExistence type="predicted"/>
<dbReference type="AlphaFoldDB" id="A0A0F9D6S0"/>
<dbReference type="EMBL" id="LAZR01040833">
    <property type="protein sequence ID" value="KKL13501.1"/>
    <property type="molecule type" value="Genomic_DNA"/>
</dbReference>
<comment type="caution">
    <text evidence="6">The sequence shown here is derived from an EMBL/GenBank/DDBJ whole genome shotgun (WGS) entry which is preliminary data.</text>
</comment>
<feature type="transmembrane region" description="Helical" evidence="4">
    <location>
        <begin position="20"/>
        <end position="40"/>
    </location>
</feature>
<keyword evidence="4" id="KW-1133">Transmembrane helix</keyword>
<name>A0A0F9D6S0_9ZZZZ</name>
<evidence type="ECO:0000313" key="6">
    <source>
        <dbReference type="EMBL" id="KKL13501.1"/>
    </source>
</evidence>
<feature type="domain" description="Motility protein B-like N-terminal" evidence="5">
    <location>
        <begin position="3"/>
        <end position="56"/>
    </location>
</feature>
<gene>
    <name evidence="6" type="ORF">LCGC14_2525130</name>
</gene>
<feature type="compositionally biased region" description="Basic and acidic residues" evidence="3">
    <location>
        <begin position="80"/>
        <end position="94"/>
    </location>
</feature>
<accession>A0A0F9D6S0</accession>
<evidence type="ECO:0000256" key="4">
    <source>
        <dbReference type="SAM" id="Phobius"/>
    </source>
</evidence>
<dbReference type="GO" id="GO:0016020">
    <property type="term" value="C:membrane"/>
    <property type="evidence" value="ECO:0007669"/>
    <property type="project" value="UniProtKB-SubCell"/>
</dbReference>
<dbReference type="Pfam" id="PF13677">
    <property type="entry name" value="MotB_plug"/>
    <property type="match status" value="1"/>
</dbReference>
<keyword evidence="4" id="KW-0812">Transmembrane</keyword>
<comment type="subcellular location">
    <subcellularLocation>
        <location evidence="1">Membrane</location>
    </subcellularLocation>
</comment>
<evidence type="ECO:0000256" key="1">
    <source>
        <dbReference type="ARBA" id="ARBA00004370"/>
    </source>
</evidence>
<reference evidence="6" key="1">
    <citation type="journal article" date="2015" name="Nature">
        <title>Complex archaea that bridge the gap between prokaryotes and eukaryotes.</title>
        <authorList>
            <person name="Spang A."/>
            <person name="Saw J.H."/>
            <person name="Jorgensen S.L."/>
            <person name="Zaremba-Niedzwiedzka K."/>
            <person name="Martijn J."/>
            <person name="Lind A.E."/>
            <person name="van Eijk R."/>
            <person name="Schleper C."/>
            <person name="Guy L."/>
            <person name="Ettema T.J."/>
        </authorList>
    </citation>
    <scope>NUCLEOTIDE SEQUENCE</scope>
</reference>
<evidence type="ECO:0000259" key="5">
    <source>
        <dbReference type="Pfam" id="PF13677"/>
    </source>
</evidence>
<organism evidence="6">
    <name type="scientific">marine sediment metagenome</name>
    <dbReference type="NCBI Taxonomy" id="412755"/>
    <lineage>
        <taxon>unclassified sequences</taxon>
        <taxon>metagenomes</taxon>
        <taxon>ecological metagenomes</taxon>
    </lineage>
</organism>
<evidence type="ECO:0000256" key="3">
    <source>
        <dbReference type="SAM" id="MobiDB-lite"/>
    </source>
</evidence>
<keyword evidence="2 4" id="KW-0472">Membrane</keyword>
<sequence>MPRRQNKQADDEGSGPGAWIVTFSDCMTLLLCFFVMLVSFSSFDEVSLNKIAGAFNCENRDAISDQKHTIKDSIVPPRPRQIDRTKAGSEHNTDHSLQSTRNPRRSPDTTDTAAHRARQVLHIPSGQLFWGKGSSFVQSGRNRLRTIASFMKRVPCQVIIGEIPGADEFDGDEQAILARGLSRSWTLMQYLTVREGLPADRFRISGTHGAAPRHFRRQPVMEVTLLARDTFQ</sequence>
<dbReference type="InterPro" id="IPR025713">
    <property type="entry name" value="MotB-like_N_dom"/>
</dbReference>